<proteinExistence type="predicted"/>
<dbReference type="EMBL" id="FOWR01000031">
    <property type="protein sequence ID" value="SFP94628.1"/>
    <property type="molecule type" value="Genomic_DNA"/>
</dbReference>
<dbReference type="AlphaFoldDB" id="A0A1I5UHG8"/>
<reference evidence="1 2" key="1">
    <citation type="submission" date="2016-10" db="EMBL/GenBank/DDBJ databases">
        <authorList>
            <person name="de Groot N.N."/>
        </authorList>
    </citation>
    <scope>NUCLEOTIDE SEQUENCE [LARGE SCALE GENOMIC DNA]</scope>
    <source>
        <strain evidence="1 2">DSM 15893</strain>
    </source>
</reference>
<gene>
    <name evidence="1" type="ORF">SAMN03084138_03613</name>
</gene>
<dbReference type="OrthoDB" id="5916989at2"/>
<dbReference type="STRING" id="1121869.SAMN03084138_03613"/>
<organism evidence="1 2">
    <name type="scientific">Enterovibrio norvegicus DSM 15893</name>
    <dbReference type="NCBI Taxonomy" id="1121869"/>
    <lineage>
        <taxon>Bacteria</taxon>
        <taxon>Pseudomonadati</taxon>
        <taxon>Pseudomonadota</taxon>
        <taxon>Gammaproteobacteria</taxon>
        <taxon>Vibrionales</taxon>
        <taxon>Vibrionaceae</taxon>
        <taxon>Enterovibrio</taxon>
    </lineage>
</organism>
<evidence type="ECO:0000313" key="1">
    <source>
        <dbReference type="EMBL" id="SFP94628.1"/>
    </source>
</evidence>
<sequence length="210" mass="23369">MYRLDFENNCSIIDDLQEEQLKGTLVSVFHGAESTFVMIDRRGNVSGQPVSMDAIEAENLIALPNTYIVKVSTRSGRALPALALSALASSSKQQFSWEGFVQQSLSCFHTEMSVFFRHLVARLKTKKVGDNTLLDIENVSLSITDYHRFLFQLQLASETLPDSLVPLSERVLLASNIISNLQGGISILAGSGVEHHLQYALLLNDLEQWR</sequence>
<protein>
    <submittedName>
        <fullName evidence="1">Uncharacterized protein</fullName>
    </submittedName>
</protein>
<evidence type="ECO:0000313" key="2">
    <source>
        <dbReference type="Proteomes" id="UP000182692"/>
    </source>
</evidence>
<dbReference type="Proteomes" id="UP000182692">
    <property type="component" value="Unassembled WGS sequence"/>
</dbReference>
<accession>A0A1I5UHG8</accession>
<dbReference type="GeneID" id="35874110"/>
<dbReference type="RefSeq" id="WP_017009300.1">
    <property type="nucleotide sequence ID" value="NZ_FOWR01000031.1"/>
</dbReference>
<name>A0A1I5UHG8_9GAMM</name>